<dbReference type="RefSeq" id="WP_369173580.1">
    <property type="nucleotide sequence ID" value="NZ_CP163439.1"/>
</dbReference>
<reference evidence="2" key="1">
    <citation type="submission" date="2024-07" db="EMBL/GenBank/DDBJ databases">
        <authorList>
            <person name="Yu S.T."/>
        </authorList>
    </citation>
    <scope>NUCLEOTIDE SEQUENCE</scope>
    <source>
        <strain evidence="2">R28</strain>
    </source>
</reference>
<dbReference type="EMBL" id="CP163439">
    <property type="protein sequence ID" value="XDQ38855.1"/>
    <property type="molecule type" value="Genomic_DNA"/>
</dbReference>
<gene>
    <name evidence="2" type="ORF">AB5J49_38925</name>
</gene>
<organism evidence="2">
    <name type="scientific">Streptomyces sp. R28</name>
    <dbReference type="NCBI Taxonomy" id="3238628"/>
    <lineage>
        <taxon>Bacteria</taxon>
        <taxon>Bacillati</taxon>
        <taxon>Actinomycetota</taxon>
        <taxon>Actinomycetes</taxon>
        <taxon>Kitasatosporales</taxon>
        <taxon>Streptomycetaceae</taxon>
        <taxon>Streptomyces</taxon>
    </lineage>
</organism>
<dbReference type="AlphaFoldDB" id="A0AB39QBC6"/>
<protein>
    <submittedName>
        <fullName evidence="2">DUF6233 domain-containing protein</fullName>
    </submittedName>
</protein>
<dbReference type="Pfam" id="PF19746">
    <property type="entry name" value="DUF6233"/>
    <property type="match status" value="1"/>
</dbReference>
<sequence length="128" mass="13851">MAGAPRDGAPLPCPLSLKSNWSQRHGLLIACPSRWQPTGRGPPSRNGHRPPTAPPIAPNRADRQSTGFAVEQQPRAIGREPVRIHVDDCGQGGAKHQITANDARAALLDPNIEECPFCRPKTELSRLD</sequence>
<proteinExistence type="predicted"/>
<feature type="region of interest" description="Disordered" evidence="1">
    <location>
        <begin position="32"/>
        <end position="77"/>
    </location>
</feature>
<evidence type="ECO:0000313" key="2">
    <source>
        <dbReference type="EMBL" id="XDQ38855.1"/>
    </source>
</evidence>
<evidence type="ECO:0000256" key="1">
    <source>
        <dbReference type="SAM" id="MobiDB-lite"/>
    </source>
</evidence>
<name>A0AB39QBC6_9ACTN</name>
<dbReference type="InterPro" id="IPR046200">
    <property type="entry name" value="DUF6233"/>
</dbReference>
<accession>A0AB39QBC6</accession>